<dbReference type="SUPFAM" id="SSF53448">
    <property type="entry name" value="Nucleotide-diphospho-sugar transferases"/>
    <property type="match status" value="1"/>
</dbReference>
<dbReference type="InterPro" id="IPR029044">
    <property type="entry name" value="Nucleotide-diphossugar_trans"/>
</dbReference>
<evidence type="ECO:0000256" key="2">
    <source>
        <dbReference type="SAM" id="MobiDB-lite"/>
    </source>
</evidence>
<dbReference type="GO" id="GO:0006487">
    <property type="term" value="P:protein N-linked glycosylation"/>
    <property type="evidence" value="ECO:0007669"/>
    <property type="project" value="TreeGrafter"/>
</dbReference>
<feature type="compositionally biased region" description="Low complexity" evidence="2">
    <location>
        <begin position="89"/>
        <end position="109"/>
    </location>
</feature>
<sequence length="485" mass="53069">MVRFSPFRWLSSTSRRRNTALAAGMLLLLALSTRLHLSHGSGLGTYSQSIFRDPQDPQDDGFGGSSGAAAVAHRPLDSDPDFFLENENESSSSSSTSTSPSSPDLASDPASIAISDAEQALETLASAYEEERLSHLSSINYDPSVAEEQIHCPPGSLSPSIDAYISRLESFVGTYFAGSPHHDGLMRGSGGTPPEFEGWKDRVKGWEVRVGDDQQVEEWFQECTGGQGLSTGIKGAVSDSGGVKGLNHGHERVGELDSEAEAPTPAASPWRSLWDGIDRPVIKADMLRYLVMLIKGGMYTDSDTALTSHSLRPNPTHPHPLNAQGISNPSISVVLSVEYDLDNPLQDPRPGYRRDLQIVQWTFLAKPYHPIFLDVLETAVATIESYRDQGVKENWSEVLDITGPGPFTDAVLRYLLVEYGVAPQEIQNLQQAAIIGDVLLLPLHAFGSFLDEWENKWDLEPATRCVAHGFRGRWKWDWGMVPGTP</sequence>
<dbReference type="GO" id="GO:0000136">
    <property type="term" value="C:mannan polymerase complex"/>
    <property type="evidence" value="ECO:0007669"/>
    <property type="project" value="TreeGrafter"/>
</dbReference>
<dbReference type="Pfam" id="PF04488">
    <property type="entry name" value="Gly_transf_sug"/>
    <property type="match status" value="1"/>
</dbReference>
<name>A0A427Y3N6_9TREE</name>
<evidence type="ECO:0000256" key="1">
    <source>
        <dbReference type="ARBA" id="ARBA00009003"/>
    </source>
</evidence>
<dbReference type="Proteomes" id="UP000279259">
    <property type="component" value="Unassembled WGS sequence"/>
</dbReference>
<dbReference type="OrthoDB" id="409543at2759"/>
<dbReference type="PANTHER" id="PTHR31834">
    <property type="entry name" value="INITIATION-SPECIFIC ALPHA-1,6-MANNOSYLTRANSFERASE"/>
    <property type="match status" value="1"/>
</dbReference>
<comment type="similarity">
    <text evidence="1">Belongs to the glycosyltransferase 32 family.</text>
</comment>
<keyword evidence="4" id="KW-1185">Reference proteome</keyword>
<dbReference type="GO" id="GO:0000009">
    <property type="term" value="F:alpha-1,6-mannosyltransferase activity"/>
    <property type="evidence" value="ECO:0007669"/>
    <property type="project" value="InterPro"/>
</dbReference>
<dbReference type="InterPro" id="IPR007577">
    <property type="entry name" value="GlycoTrfase_DXD_sugar-bd_CS"/>
</dbReference>
<evidence type="ECO:0000313" key="4">
    <source>
        <dbReference type="Proteomes" id="UP000279259"/>
    </source>
</evidence>
<keyword evidence="3" id="KW-0808">Transferase</keyword>
<organism evidence="3 4">
    <name type="scientific">Saitozyma podzolica</name>
    <dbReference type="NCBI Taxonomy" id="1890683"/>
    <lineage>
        <taxon>Eukaryota</taxon>
        <taxon>Fungi</taxon>
        <taxon>Dikarya</taxon>
        <taxon>Basidiomycota</taxon>
        <taxon>Agaricomycotina</taxon>
        <taxon>Tremellomycetes</taxon>
        <taxon>Tremellales</taxon>
        <taxon>Trimorphomycetaceae</taxon>
        <taxon>Saitozyma</taxon>
    </lineage>
</organism>
<keyword evidence="3" id="KW-0328">Glycosyltransferase</keyword>
<dbReference type="AlphaFoldDB" id="A0A427Y3N6"/>
<evidence type="ECO:0000313" key="3">
    <source>
        <dbReference type="EMBL" id="RSH85697.1"/>
    </source>
</evidence>
<accession>A0A427Y3N6</accession>
<dbReference type="InterPro" id="IPR039367">
    <property type="entry name" value="Och1-like"/>
</dbReference>
<comment type="caution">
    <text evidence="3">The sequence shown here is derived from an EMBL/GenBank/DDBJ whole genome shotgun (WGS) entry which is preliminary data.</text>
</comment>
<protein>
    <submittedName>
        <fullName evidence="3">Membrane-bound alpha-1,6-mannosyltransferase Initiation-specific</fullName>
    </submittedName>
</protein>
<feature type="region of interest" description="Disordered" evidence="2">
    <location>
        <begin position="48"/>
        <end position="109"/>
    </location>
</feature>
<reference evidence="3 4" key="1">
    <citation type="submission" date="2018-11" db="EMBL/GenBank/DDBJ databases">
        <title>Genome sequence of Saitozyma podzolica DSM 27192.</title>
        <authorList>
            <person name="Aliyu H."/>
            <person name="Gorte O."/>
            <person name="Ochsenreither K."/>
        </authorList>
    </citation>
    <scope>NUCLEOTIDE SEQUENCE [LARGE SCALE GENOMIC DNA]</scope>
    <source>
        <strain evidence="3 4">DSM 27192</strain>
    </source>
</reference>
<dbReference type="PANTHER" id="PTHR31834:SF1">
    <property type="entry name" value="INITIATION-SPECIFIC ALPHA-1,6-MANNOSYLTRANSFERASE"/>
    <property type="match status" value="1"/>
</dbReference>
<gene>
    <name evidence="3" type="primary">OCH1_3</name>
    <name evidence="3" type="ORF">EHS25_003838</name>
</gene>
<dbReference type="EMBL" id="RSCD01000019">
    <property type="protein sequence ID" value="RSH85697.1"/>
    <property type="molecule type" value="Genomic_DNA"/>
</dbReference>
<dbReference type="Gene3D" id="3.90.550.20">
    <property type="match status" value="1"/>
</dbReference>
<feature type="compositionally biased region" description="Acidic residues" evidence="2">
    <location>
        <begin position="78"/>
        <end position="88"/>
    </location>
</feature>
<proteinExistence type="inferred from homology"/>